<dbReference type="SUPFAM" id="SSF51556">
    <property type="entry name" value="Metallo-dependent hydrolases"/>
    <property type="match status" value="1"/>
</dbReference>
<dbReference type="AlphaFoldDB" id="A0A1F4T7K2"/>
<dbReference type="FunFam" id="3.20.20.140:FF:000005">
    <property type="entry name" value="TatD family hydrolase"/>
    <property type="match status" value="1"/>
</dbReference>
<dbReference type="InterPro" id="IPR015991">
    <property type="entry name" value="TatD/YcfH-like"/>
</dbReference>
<evidence type="ECO:0000256" key="2">
    <source>
        <dbReference type="ARBA" id="ARBA00022801"/>
    </source>
</evidence>
<feature type="binding site" evidence="3">
    <location>
        <position position="154"/>
    </location>
    <ligand>
        <name>a divalent metal cation</name>
        <dbReference type="ChEBI" id="CHEBI:60240"/>
        <label>2</label>
    </ligand>
</feature>
<dbReference type="Gene3D" id="3.20.20.140">
    <property type="entry name" value="Metal-dependent hydrolases"/>
    <property type="match status" value="1"/>
</dbReference>
<evidence type="ECO:0000313" key="4">
    <source>
        <dbReference type="EMBL" id="OGC28073.1"/>
    </source>
</evidence>
<evidence type="ECO:0008006" key="6">
    <source>
        <dbReference type="Google" id="ProtNLM"/>
    </source>
</evidence>
<comment type="caution">
    <text evidence="4">The sequence shown here is derived from an EMBL/GenBank/DDBJ whole genome shotgun (WGS) entry which is preliminary data.</text>
</comment>
<sequence>MFIDTHAHLTYPEFDLDLNGVIARAKEARLEAIVNIALDEEARRKARSIAAEYPGYIFTAVGIHPHEASTWTKQTEADLRLFMKENKVVGLGEMGLDYHYKLSPLEKQQEVFRRQLQMAQELDLPAIIHSREAAEDTITIIREENKGGLKGVLHCFAGDPQLEQAALEAGLYISYTANITYPKAEIIRESAVRVPLERTLIETDCPFLAPQVFRGQRNEPSYVVKVAEKIAEVKGLPLADVAIATTKNARRLFGLLS</sequence>
<feature type="binding site" evidence="3">
    <location>
        <position position="93"/>
    </location>
    <ligand>
        <name>a divalent metal cation</name>
        <dbReference type="ChEBI" id="CHEBI:60240"/>
        <label>1</label>
    </ligand>
</feature>
<dbReference type="PIRSF" id="PIRSF005902">
    <property type="entry name" value="DNase_TatD"/>
    <property type="match status" value="1"/>
</dbReference>
<feature type="binding site" evidence="3">
    <location>
        <position position="6"/>
    </location>
    <ligand>
        <name>a divalent metal cation</name>
        <dbReference type="ChEBI" id="CHEBI:60240"/>
        <label>1</label>
    </ligand>
</feature>
<feature type="binding site" evidence="3">
    <location>
        <position position="8"/>
    </location>
    <ligand>
        <name>a divalent metal cation</name>
        <dbReference type="ChEBI" id="CHEBI:60240"/>
        <label>1</label>
    </ligand>
</feature>
<dbReference type="GO" id="GO:0046872">
    <property type="term" value="F:metal ion binding"/>
    <property type="evidence" value="ECO:0007669"/>
    <property type="project" value="UniProtKB-KW"/>
</dbReference>
<dbReference type="PANTHER" id="PTHR46124">
    <property type="entry name" value="D-AMINOACYL-TRNA DEACYLASE"/>
    <property type="match status" value="1"/>
</dbReference>
<dbReference type="GO" id="GO:0004536">
    <property type="term" value="F:DNA nuclease activity"/>
    <property type="evidence" value="ECO:0007669"/>
    <property type="project" value="InterPro"/>
</dbReference>
<feature type="binding site" evidence="3">
    <location>
        <position position="204"/>
    </location>
    <ligand>
        <name>a divalent metal cation</name>
        <dbReference type="ChEBI" id="CHEBI:60240"/>
        <label>1</label>
    </ligand>
</feature>
<dbReference type="Proteomes" id="UP000178602">
    <property type="component" value="Unassembled WGS sequence"/>
</dbReference>
<evidence type="ECO:0000256" key="1">
    <source>
        <dbReference type="ARBA" id="ARBA00022723"/>
    </source>
</evidence>
<dbReference type="GO" id="GO:0005829">
    <property type="term" value="C:cytosol"/>
    <property type="evidence" value="ECO:0007669"/>
    <property type="project" value="TreeGrafter"/>
</dbReference>
<proteinExistence type="predicted"/>
<evidence type="ECO:0000256" key="3">
    <source>
        <dbReference type="PIRSR" id="PIRSR005902-1"/>
    </source>
</evidence>
<gene>
    <name evidence="4" type="ORF">A3K49_03650</name>
</gene>
<keyword evidence="2" id="KW-0378">Hydrolase</keyword>
<name>A0A1F4T7K2_UNCSA</name>
<dbReference type="InterPro" id="IPR001130">
    <property type="entry name" value="TatD-like"/>
</dbReference>
<keyword evidence="1 3" id="KW-0479">Metal-binding</keyword>
<dbReference type="PANTHER" id="PTHR46124:SF2">
    <property type="entry name" value="D-AMINOACYL-TRNA DEACYLASE"/>
    <property type="match status" value="1"/>
</dbReference>
<accession>A0A1F4T7K2</accession>
<feature type="binding site" evidence="3">
    <location>
        <position position="129"/>
    </location>
    <ligand>
        <name>a divalent metal cation</name>
        <dbReference type="ChEBI" id="CHEBI:60240"/>
        <label>2</label>
    </ligand>
</feature>
<dbReference type="GO" id="GO:0016788">
    <property type="term" value="F:hydrolase activity, acting on ester bonds"/>
    <property type="evidence" value="ECO:0007669"/>
    <property type="project" value="InterPro"/>
</dbReference>
<dbReference type="Pfam" id="PF01026">
    <property type="entry name" value="TatD_DNase"/>
    <property type="match status" value="1"/>
</dbReference>
<dbReference type="InterPro" id="IPR032466">
    <property type="entry name" value="Metal_Hydrolase"/>
</dbReference>
<reference evidence="4 5" key="1">
    <citation type="journal article" date="2016" name="Nat. Commun.">
        <title>Thousands of microbial genomes shed light on interconnected biogeochemical processes in an aquifer system.</title>
        <authorList>
            <person name="Anantharaman K."/>
            <person name="Brown C.T."/>
            <person name="Hug L.A."/>
            <person name="Sharon I."/>
            <person name="Castelle C.J."/>
            <person name="Probst A.J."/>
            <person name="Thomas B.C."/>
            <person name="Singh A."/>
            <person name="Wilkins M.J."/>
            <person name="Karaoz U."/>
            <person name="Brodie E.L."/>
            <person name="Williams K.H."/>
            <person name="Hubbard S.S."/>
            <person name="Banfield J.F."/>
        </authorList>
    </citation>
    <scope>NUCLEOTIDE SEQUENCE [LARGE SCALE GENOMIC DNA]</scope>
</reference>
<evidence type="ECO:0000313" key="5">
    <source>
        <dbReference type="Proteomes" id="UP000178602"/>
    </source>
</evidence>
<dbReference type="CDD" id="cd01310">
    <property type="entry name" value="TatD_DNAse"/>
    <property type="match status" value="1"/>
</dbReference>
<dbReference type="EMBL" id="MEUG01000001">
    <property type="protein sequence ID" value="OGC28073.1"/>
    <property type="molecule type" value="Genomic_DNA"/>
</dbReference>
<dbReference type="NCBIfam" id="TIGR00010">
    <property type="entry name" value="YchF/TatD family DNA exonuclease"/>
    <property type="match status" value="1"/>
</dbReference>
<organism evidence="4 5">
    <name type="scientific">candidate division WOR-1 bacterium RIFOXYC12_FULL_54_18</name>
    <dbReference type="NCBI Taxonomy" id="1802584"/>
    <lineage>
        <taxon>Bacteria</taxon>
        <taxon>Bacillati</taxon>
        <taxon>Saganbacteria</taxon>
    </lineage>
</organism>
<protein>
    <recommendedName>
        <fullName evidence="6">Hydrolase TatD</fullName>
    </recommendedName>
</protein>